<dbReference type="InterPro" id="IPR014980">
    <property type="entry name" value="DOPA_dioxygen"/>
</dbReference>
<dbReference type="PANTHER" id="PTHR36423">
    <property type="entry name" value="AFR070WP"/>
    <property type="match status" value="1"/>
</dbReference>
<protein>
    <recommendedName>
        <fullName evidence="3">DOPA-dioxygenase-like protein</fullName>
    </recommendedName>
</protein>
<dbReference type="Gene3D" id="3.30.70.1240">
    <property type="entry name" value="DOPA-like domains"/>
    <property type="match status" value="1"/>
</dbReference>
<accession>A0A1Z4KPX2</accession>
<organism evidence="1 2">
    <name type="scientific">Trichormus variabilis NIES-23</name>
    <dbReference type="NCBI Taxonomy" id="1973479"/>
    <lineage>
        <taxon>Bacteria</taxon>
        <taxon>Bacillati</taxon>
        <taxon>Cyanobacteriota</taxon>
        <taxon>Cyanophyceae</taxon>
        <taxon>Nostocales</taxon>
        <taxon>Nostocaceae</taxon>
        <taxon>Trichormus</taxon>
    </lineage>
</organism>
<reference evidence="1 2" key="1">
    <citation type="submission" date="2017-06" db="EMBL/GenBank/DDBJ databases">
        <title>Genome sequencing of cyanobaciteial culture collection at National Institute for Environmental Studies (NIES).</title>
        <authorList>
            <person name="Hirose Y."/>
            <person name="Shimura Y."/>
            <person name="Fujisawa T."/>
            <person name="Nakamura Y."/>
            <person name="Kawachi M."/>
        </authorList>
    </citation>
    <scope>NUCLEOTIDE SEQUENCE [LARGE SCALE GENOMIC DNA]</scope>
    <source>
        <strain evidence="1 2">NIES-23</strain>
    </source>
</reference>
<dbReference type="Proteomes" id="UP000217507">
    <property type="component" value="Chromosome"/>
</dbReference>
<gene>
    <name evidence="1" type="ORF">NIES23_38390</name>
</gene>
<evidence type="ECO:0000313" key="1">
    <source>
        <dbReference type="EMBL" id="BAY71026.1"/>
    </source>
</evidence>
<dbReference type="PANTHER" id="PTHR36423:SF2">
    <property type="entry name" value="AFR070WP"/>
    <property type="match status" value="1"/>
</dbReference>
<dbReference type="PIRSF" id="PIRSF028139">
    <property type="entry name" value="DOPA-diox_rel_Mll2280"/>
    <property type="match status" value="1"/>
</dbReference>
<name>A0A1Z4KPX2_ANAVA</name>
<dbReference type="Pfam" id="PF08883">
    <property type="entry name" value="DOPA_dioxygen"/>
    <property type="match status" value="1"/>
</dbReference>
<dbReference type="InterPro" id="IPR023389">
    <property type="entry name" value="DOPA-like_sf"/>
</dbReference>
<dbReference type="EMBL" id="AP018216">
    <property type="protein sequence ID" value="BAY71026.1"/>
    <property type="molecule type" value="Genomic_DNA"/>
</dbReference>
<evidence type="ECO:0000313" key="2">
    <source>
        <dbReference type="Proteomes" id="UP000217507"/>
    </source>
</evidence>
<dbReference type="SUPFAM" id="SSF143410">
    <property type="entry name" value="DOPA-like"/>
    <property type="match status" value="1"/>
</dbReference>
<dbReference type="AlphaFoldDB" id="A0A1Z4KPX2"/>
<evidence type="ECO:0008006" key="3">
    <source>
        <dbReference type="Google" id="ProtNLM"/>
    </source>
</evidence>
<proteinExistence type="predicted"/>
<sequence>MTEESLNITGFHAHVYFDSASFPTAMSIREELGNRFNVQLGRSHEKPIGPHPKSMYQVAFPSTEFAQIVPWLMLHRQGLDILVHPLTGDDVSDHTHFALWLGEKLELNIDSLRKVIPANN</sequence>